<dbReference type="GO" id="GO:0006869">
    <property type="term" value="P:lipid transport"/>
    <property type="evidence" value="ECO:0007669"/>
    <property type="project" value="UniProtKB-KW"/>
</dbReference>
<dbReference type="GO" id="GO:0031210">
    <property type="term" value="F:phosphatidylcholine binding"/>
    <property type="evidence" value="ECO:0007669"/>
    <property type="project" value="TreeGrafter"/>
</dbReference>
<evidence type="ECO:0000256" key="4">
    <source>
        <dbReference type="ARBA" id="ARBA00022448"/>
    </source>
</evidence>
<evidence type="ECO:0000256" key="1">
    <source>
        <dbReference type="ARBA" id="ARBA00004202"/>
    </source>
</evidence>
<dbReference type="CDD" id="cd21670">
    <property type="entry name" value="SMP_ESyt"/>
    <property type="match status" value="1"/>
</dbReference>
<evidence type="ECO:0000256" key="2">
    <source>
        <dbReference type="ARBA" id="ARBA00004477"/>
    </source>
</evidence>
<evidence type="ECO:0000256" key="5">
    <source>
        <dbReference type="ARBA" id="ARBA00022475"/>
    </source>
</evidence>
<comment type="subcellular location">
    <subcellularLocation>
        <location evidence="1">Cell membrane</location>
        <topology evidence="1">Peripheral membrane protein</topology>
    </subcellularLocation>
    <subcellularLocation>
        <location evidence="2">Endoplasmic reticulum membrane</location>
        <topology evidence="2">Multi-pass membrane protein</topology>
    </subcellularLocation>
</comment>
<accession>A0A482VA65</accession>
<keyword evidence="6 16" id="KW-0812">Transmembrane</keyword>
<feature type="non-terminal residue" evidence="19">
    <location>
        <position position="1"/>
    </location>
</feature>
<evidence type="ECO:0000256" key="9">
    <source>
        <dbReference type="ARBA" id="ARBA00022824"/>
    </source>
</evidence>
<evidence type="ECO:0000256" key="7">
    <source>
        <dbReference type="ARBA" id="ARBA00022723"/>
    </source>
</evidence>
<keyword evidence="5" id="KW-1003">Cell membrane</keyword>
<protein>
    <submittedName>
        <fullName evidence="19">Extended synaptotagmin-2</fullName>
    </submittedName>
</protein>
<evidence type="ECO:0000256" key="3">
    <source>
        <dbReference type="ARBA" id="ARBA00005867"/>
    </source>
</evidence>
<dbReference type="GO" id="GO:0005544">
    <property type="term" value="F:calcium-dependent phospholipid binding"/>
    <property type="evidence" value="ECO:0007669"/>
    <property type="project" value="TreeGrafter"/>
</dbReference>
<evidence type="ECO:0000256" key="13">
    <source>
        <dbReference type="ARBA" id="ARBA00023121"/>
    </source>
</evidence>
<dbReference type="InterPro" id="IPR051634">
    <property type="entry name" value="Extended_Synaptotagmin"/>
</dbReference>
<evidence type="ECO:0000313" key="19">
    <source>
        <dbReference type="EMBL" id="RZB40137.1"/>
    </source>
</evidence>
<evidence type="ECO:0000256" key="11">
    <source>
        <dbReference type="ARBA" id="ARBA00022989"/>
    </source>
</evidence>
<evidence type="ECO:0000259" key="17">
    <source>
        <dbReference type="PROSITE" id="PS50004"/>
    </source>
</evidence>
<dbReference type="GO" id="GO:0008429">
    <property type="term" value="F:phosphatidylethanolamine binding"/>
    <property type="evidence" value="ECO:0007669"/>
    <property type="project" value="TreeGrafter"/>
</dbReference>
<dbReference type="SUPFAM" id="SSF49562">
    <property type="entry name" value="C2 domain (Calcium/lipid-binding domain, CaLB)"/>
    <property type="match status" value="3"/>
</dbReference>
<feature type="transmembrane region" description="Helical" evidence="16">
    <location>
        <begin position="6"/>
        <end position="29"/>
    </location>
</feature>
<keyword evidence="12" id="KW-0445">Lipid transport</keyword>
<evidence type="ECO:0000256" key="6">
    <source>
        <dbReference type="ARBA" id="ARBA00022692"/>
    </source>
</evidence>
<keyword evidence="4" id="KW-0813">Transport</keyword>
<feature type="region of interest" description="Disordered" evidence="15">
    <location>
        <begin position="521"/>
        <end position="567"/>
    </location>
</feature>
<keyword evidence="8" id="KW-0677">Repeat</keyword>
<evidence type="ECO:0000256" key="8">
    <source>
        <dbReference type="ARBA" id="ARBA00022737"/>
    </source>
</evidence>
<feature type="domain" description="C2" evidence="17">
    <location>
        <begin position="237"/>
        <end position="356"/>
    </location>
</feature>
<feature type="domain" description="SMP-LTD" evidence="18">
    <location>
        <begin position="71"/>
        <end position="244"/>
    </location>
</feature>
<dbReference type="PROSITE" id="PS51847">
    <property type="entry name" value="SMP"/>
    <property type="match status" value="1"/>
</dbReference>
<sequence length="679" mass="78488">LCVLFFIYSIGYFEFSVVWPCAFLILILLRQKWHREKKNKREIARAMALGFEKEILLNGLPELPSWVNFPDIEKVEWLNKVFKLFWERINLYIHDLIPKILEPAIQSFVEDFKFDKVILGNVPLRIDGVKVYEQDSTNKIVMDVDISYAGDCYVTFQTFKFTGGIKDIQLHGRLRVVMTPIISKIPLIGGLQVYFMNEPRIDFDLIKFTQILDLPVIRNKIENTIMKIINSMFLFPNVYSIKLNEGVNMSKLTIFRLEGILRVHVVEAKNLVNKDIIGKSDPYTVLSIGSVKVETHVIQNSLNPKWDFWTEFEAESNSELRIQVWDQDEGSKDEPLGHAIIDISKVADKGEDDLWIKLQDVVQGTIHIRLTWLNLSANYADLDAAIKETEMLSPHLHTALLMIYVESSENLPKLPFPPSPYVELLVEGTIKSTDVVHKTCNPMWDKGFTFMIRDPKRAILDVKIFNEETKMAIGDFSYKIDKLKDNPNMEFRNQQFFLNTSNKKGSLYCSMKLRIFKNQSMEEESKDEVSSEVPKSPRKTVKKQDSVASTRSKISQSSFSEEGESTYSENNTSFDFSTSDLPHPYVKLYLHTDKTKSIKKKTKSVRNTAHPVYNETFEYLLSSQDLTLTSLAVVVASEKRRFDIKKKFLGRIVIDLSKCANFSEPFTDWFNLKRKDDTD</sequence>
<feature type="compositionally biased region" description="Polar residues" evidence="15">
    <location>
        <begin position="546"/>
        <end position="567"/>
    </location>
</feature>
<keyword evidence="14 16" id="KW-0472">Membrane</keyword>
<evidence type="ECO:0000259" key="18">
    <source>
        <dbReference type="PROSITE" id="PS51847"/>
    </source>
</evidence>
<dbReference type="STRING" id="1661398.A0A482VA65"/>
<evidence type="ECO:0000256" key="16">
    <source>
        <dbReference type="SAM" id="Phobius"/>
    </source>
</evidence>
<dbReference type="OrthoDB" id="1029639at2759"/>
<evidence type="ECO:0000313" key="20">
    <source>
        <dbReference type="Proteomes" id="UP000292052"/>
    </source>
</evidence>
<dbReference type="PANTHER" id="PTHR45761:SF1">
    <property type="entry name" value="EXTENDED SYNAPTOTAGMIN-LIKE PROTEIN 2, ISOFORM C"/>
    <property type="match status" value="1"/>
</dbReference>
<dbReference type="AlphaFoldDB" id="A0A482VA65"/>
<keyword evidence="9" id="KW-0256">Endoplasmic reticulum</keyword>
<evidence type="ECO:0000256" key="14">
    <source>
        <dbReference type="ARBA" id="ARBA00023136"/>
    </source>
</evidence>
<keyword evidence="20" id="KW-1185">Reference proteome</keyword>
<name>A0A482VA65_ASBVE</name>
<dbReference type="Gene3D" id="2.60.40.150">
    <property type="entry name" value="C2 domain"/>
    <property type="match status" value="3"/>
</dbReference>
<dbReference type="InterPro" id="IPR031468">
    <property type="entry name" value="SMP_LBD"/>
</dbReference>
<organism evidence="19 20">
    <name type="scientific">Asbolus verrucosus</name>
    <name type="common">Desert ironclad beetle</name>
    <dbReference type="NCBI Taxonomy" id="1661398"/>
    <lineage>
        <taxon>Eukaryota</taxon>
        <taxon>Metazoa</taxon>
        <taxon>Ecdysozoa</taxon>
        <taxon>Arthropoda</taxon>
        <taxon>Hexapoda</taxon>
        <taxon>Insecta</taxon>
        <taxon>Pterygota</taxon>
        <taxon>Neoptera</taxon>
        <taxon>Endopterygota</taxon>
        <taxon>Coleoptera</taxon>
        <taxon>Polyphaga</taxon>
        <taxon>Cucujiformia</taxon>
        <taxon>Tenebrionidae</taxon>
        <taxon>Pimeliinae</taxon>
        <taxon>Asbolus</taxon>
    </lineage>
</organism>
<feature type="domain" description="C2" evidence="17">
    <location>
        <begin position="382"/>
        <end position="496"/>
    </location>
</feature>
<dbReference type="Pfam" id="PF00168">
    <property type="entry name" value="C2"/>
    <property type="match status" value="3"/>
</dbReference>
<dbReference type="Proteomes" id="UP000292052">
    <property type="component" value="Unassembled WGS sequence"/>
</dbReference>
<gene>
    <name evidence="19" type="ORF">BDFB_008265</name>
</gene>
<dbReference type="GO" id="GO:0035091">
    <property type="term" value="F:phosphatidylinositol binding"/>
    <property type="evidence" value="ECO:0007669"/>
    <property type="project" value="TreeGrafter"/>
</dbReference>
<feature type="domain" description="C2" evidence="17">
    <location>
        <begin position="533"/>
        <end position="670"/>
    </location>
</feature>
<dbReference type="GO" id="GO:0005509">
    <property type="term" value="F:calcium ion binding"/>
    <property type="evidence" value="ECO:0007669"/>
    <property type="project" value="TreeGrafter"/>
</dbReference>
<dbReference type="InterPro" id="IPR000008">
    <property type="entry name" value="C2_dom"/>
</dbReference>
<comment type="similarity">
    <text evidence="3">Belongs to the extended synaptotagmin family.</text>
</comment>
<comment type="caution">
    <text evidence="19">The sequence shown here is derived from an EMBL/GenBank/DDBJ whole genome shotgun (WGS) entry which is preliminary data.</text>
</comment>
<dbReference type="PANTHER" id="PTHR45761">
    <property type="entry name" value="EXTENDED SYNAPTOTAGMIN-LIKE PROTEIN 2, ISOFORM C"/>
    <property type="match status" value="1"/>
</dbReference>
<keyword evidence="13" id="KW-0446">Lipid-binding</keyword>
<keyword evidence="10" id="KW-0106">Calcium</keyword>
<dbReference type="Pfam" id="PF17047">
    <property type="entry name" value="SMP_LBD"/>
    <property type="match status" value="1"/>
</dbReference>
<dbReference type="EMBL" id="QDEB01121974">
    <property type="protein sequence ID" value="RZB40137.1"/>
    <property type="molecule type" value="Genomic_DNA"/>
</dbReference>
<dbReference type="GO" id="GO:0005789">
    <property type="term" value="C:endoplasmic reticulum membrane"/>
    <property type="evidence" value="ECO:0007669"/>
    <property type="project" value="UniProtKB-SubCell"/>
</dbReference>
<evidence type="ECO:0000256" key="10">
    <source>
        <dbReference type="ARBA" id="ARBA00022837"/>
    </source>
</evidence>
<dbReference type="InterPro" id="IPR035892">
    <property type="entry name" value="C2_domain_sf"/>
</dbReference>
<dbReference type="FunFam" id="2.60.40.150:FF:000025">
    <property type="entry name" value="Extended synaptotagmin 2"/>
    <property type="match status" value="1"/>
</dbReference>
<keyword evidence="7" id="KW-0479">Metal-binding</keyword>
<dbReference type="GO" id="GO:0005886">
    <property type="term" value="C:plasma membrane"/>
    <property type="evidence" value="ECO:0007669"/>
    <property type="project" value="UniProtKB-SubCell"/>
</dbReference>
<evidence type="ECO:0000256" key="15">
    <source>
        <dbReference type="SAM" id="MobiDB-lite"/>
    </source>
</evidence>
<evidence type="ECO:0000256" key="12">
    <source>
        <dbReference type="ARBA" id="ARBA00023055"/>
    </source>
</evidence>
<feature type="non-terminal residue" evidence="19">
    <location>
        <position position="679"/>
    </location>
</feature>
<dbReference type="PROSITE" id="PS50004">
    <property type="entry name" value="C2"/>
    <property type="match status" value="3"/>
</dbReference>
<keyword evidence="11 16" id="KW-1133">Transmembrane helix</keyword>
<dbReference type="InterPro" id="IPR039010">
    <property type="entry name" value="Synaptotagmin_SMP"/>
</dbReference>
<proteinExistence type="inferred from homology"/>
<dbReference type="SMART" id="SM00239">
    <property type="entry name" value="C2"/>
    <property type="match status" value="3"/>
</dbReference>
<reference evidence="19 20" key="1">
    <citation type="submission" date="2017-03" db="EMBL/GenBank/DDBJ databases">
        <title>Genome of the blue death feigning beetle - Asbolus verrucosus.</title>
        <authorList>
            <person name="Rider S.D."/>
        </authorList>
    </citation>
    <scope>NUCLEOTIDE SEQUENCE [LARGE SCALE GENOMIC DNA]</scope>
    <source>
        <strain evidence="19">Butters</strain>
        <tissue evidence="19">Head and leg muscle</tissue>
    </source>
</reference>